<name>A0A0J9SM37_PLAVI</name>
<evidence type="ECO:0000313" key="3">
    <source>
        <dbReference type="EMBL" id="KMZ83037.1"/>
    </source>
</evidence>
<evidence type="ECO:0000256" key="2">
    <source>
        <dbReference type="SAM" id="Phobius"/>
    </source>
</evidence>
<keyword evidence="2" id="KW-0812">Transmembrane</keyword>
<feature type="transmembrane region" description="Helical" evidence="2">
    <location>
        <begin position="241"/>
        <end position="261"/>
    </location>
</feature>
<organism evidence="3 4">
    <name type="scientific">Plasmodium vivax India VII</name>
    <dbReference type="NCBI Taxonomy" id="1077284"/>
    <lineage>
        <taxon>Eukaryota</taxon>
        <taxon>Sar</taxon>
        <taxon>Alveolata</taxon>
        <taxon>Apicomplexa</taxon>
        <taxon>Aconoidasida</taxon>
        <taxon>Haemosporida</taxon>
        <taxon>Plasmodiidae</taxon>
        <taxon>Plasmodium</taxon>
        <taxon>Plasmodium (Plasmodium)</taxon>
    </lineage>
</organism>
<feature type="transmembrane region" description="Helical" evidence="2">
    <location>
        <begin position="273"/>
        <end position="294"/>
    </location>
</feature>
<dbReference type="AlphaFoldDB" id="A0A0J9SM37"/>
<accession>A0A0J9SM37</accession>
<gene>
    <name evidence="3" type="ORF">PVIIG_04602</name>
</gene>
<reference evidence="3 4" key="1">
    <citation type="submission" date="2011-08" db="EMBL/GenBank/DDBJ databases">
        <title>The Genome Sequence of Plasmodium vivax India VII.</title>
        <authorList>
            <consortium name="The Broad Institute Genome Sequencing Platform"/>
            <consortium name="The Broad Institute Genome Sequencing Center for Infectious Disease"/>
            <person name="Neafsey D."/>
            <person name="Carlton J."/>
            <person name="Barnwell J."/>
            <person name="Collins W."/>
            <person name="Escalante A."/>
            <person name="Mullikin J."/>
            <person name="Saul A."/>
            <person name="Guigo R."/>
            <person name="Camara F."/>
            <person name="Young S.K."/>
            <person name="Zeng Q."/>
            <person name="Gargeya S."/>
            <person name="Fitzgerald M."/>
            <person name="Haas B."/>
            <person name="Abouelleil A."/>
            <person name="Alvarado L."/>
            <person name="Arachchi H.M."/>
            <person name="Berlin A."/>
            <person name="Brown A."/>
            <person name="Chapman S.B."/>
            <person name="Chen Z."/>
            <person name="Dunbar C."/>
            <person name="Freedman E."/>
            <person name="Gearin G."/>
            <person name="Gellesch M."/>
            <person name="Goldberg J."/>
            <person name="Griggs A."/>
            <person name="Gujja S."/>
            <person name="Heiman D."/>
            <person name="Howarth C."/>
            <person name="Larson L."/>
            <person name="Lui A."/>
            <person name="MacDonald P.J.P."/>
            <person name="Montmayeur A."/>
            <person name="Murphy C."/>
            <person name="Neiman D."/>
            <person name="Pearson M."/>
            <person name="Priest M."/>
            <person name="Roberts A."/>
            <person name="Saif S."/>
            <person name="Shea T."/>
            <person name="Shenoy N."/>
            <person name="Sisk P."/>
            <person name="Stolte C."/>
            <person name="Sykes S."/>
            <person name="Wortman J."/>
            <person name="Nusbaum C."/>
            <person name="Birren B."/>
        </authorList>
    </citation>
    <scope>NUCLEOTIDE SEQUENCE [LARGE SCALE GENOMIC DNA]</scope>
    <source>
        <strain evidence="3 4">India VII</strain>
    </source>
</reference>
<evidence type="ECO:0000256" key="1">
    <source>
        <dbReference type="SAM" id="MobiDB-lite"/>
    </source>
</evidence>
<sequence length="318" mass="36689">MGRIQIQNYDRKQILNEQECLNRYDELVKEIEPIIAEVNINDPDGFDKWEEVNKQIQEKEKELNPCREKGFLSIYLYGDEDIQVFNKKCTENPECPSSPLNPKNIPAPLKSKSVGPCEEGDRCNEGELKTTAHEVKAESRDGALTSNAVKLEGQDSGKNQNKNKYLHRPKWGQILTGAMLDLIIKHLMQWLVNLLINLERERINHKFNPPQLLPKMIVVMLMSNIIPTQLVLKQQIMVKEIAVVLLVVKMLVMKHLLVKLLVVKSNQTPQREYIMMGLAPVALILLLTFLFKYTPMKMLFRQKKSKNKKIGQKKCKGY</sequence>
<dbReference type="Proteomes" id="UP000053562">
    <property type="component" value="Unassembled WGS sequence"/>
</dbReference>
<feature type="region of interest" description="Disordered" evidence="1">
    <location>
        <begin position="137"/>
        <end position="163"/>
    </location>
</feature>
<proteinExistence type="predicted"/>
<keyword evidence="2" id="KW-1133">Transmembrane helix</keyword>
<evidence type="ECO:0000313" key="4">
    <source>
        <dbReference type="Proteomes" id="UP000053562"/>
    </source>
</evidence>
<protein>
    <submittedName>
        <fullName evidence="3">Variable surface protein Vir18</fullName>
    </submittedName>
</protein>
<keyword evidence="2" id="KW-0472">Membrane</keyword>
<dbReference type="EMBL" id="KQ234151">
    <property type="protein sequence ID" value="KMZ83037.1"/>
    <property type="molecule type" value="Genomic_DNA"/>
</dbReference>
<feature type="region of interest" description="Disordered" evidence="1">
    <location>
        <begin position="93"/>
        <end position="122"/>
    </location>
</feature>